<evidence type="ECO:0000313" key="6">
    <source>
        <dbReference type="Proteomes" id="UP001375743"/>
    </source>
</evidence>
<dbReference type="PANTHER" id="PTHR42792:SF1">
    <property type="entry name" value="FLAGELLAR HOOK-ASSOCIATED PROTEIN 3"/>
    <property type="match status" value="1"/>
</dbReference>
<keyword evidence="5" id="KW-0282">Flagellum</keyword>
<evidence type="ECO:0000256" key="3">
    <source>
        <dbReference type="ARBA" id="ARBA00023143"/>
    </source>
</evidence>
<keyword evidence="6" id="KW-1185">Reference proteome</keyword>
<dbReference type="SUPFAM" id="SSF64518">
    <property type="entry name" value="Phase 1 flagellin"/>
    <property type="match status" value="1"/>
</dbReference>
<comment type="subcellular location">
    <subcellularLocation>
        <location evidence="1">Bacterial flagellum</location>
    </subcellularLocation>
</comment>
<sequence length="299" mass="31658">MSFRIADLAHGQRLTSTLAAIQARTREAQMAIASGKAVRRYDQIADDAGLLLRARDARTLAGALLDRNQTLARRLQAMDSALDGLVGIAQRARAALVRRLDSGTGRNMPLTTELDSMLAEIAARLNTKLGEDHLFAGSRTDRPPVVLPAGSITVADPSLYYRGDEVRLSARVDEGVEITYGVTASDPAFADLIAALGQARVAHAADDRAGLEQAMAGLDAALDGIIDLRGGLGAEAARLDSIRDAHEAGIAYLDDIVSGIEDTDVPTVMTRLAQDQATLEAAYAVTGRLAALSLADYLR</sequence>
<protein>
    <submittedName>
        <fullName evidence="5">Flagellin</fullName>
    </submittedName>
</protein>
<dbReference type="InterPro" id="IPR001492">
    <property type="entry name" value="Flagellin"/>
</dbReference>
<evidence type="ECO:0000256" key="2">
    <source>
        <dbReference type="ARBA" id="ARBA00005709"/>
    </source>
</evidence>
<name>A0ABU8XYN7_9PROT</name>
<gene>
    <name evidence="5" type="ORF">U1T56_18015</name>
</gene>
<comment type="caution">
    <text evidence="5">The sequence shown here is derived from an EMBL/GenBank/DDBJ whole genome shotgun (WGS) entry which is preliminary data.</text>
</comment>
<comment type="similarity">
    <text evidence="2">Belongs to the bacterial flagellin family.</text>
</comment>
<dbReference type="EMBL" id="JBBLZC010000021">
    <property type="protein sequence ID" value="MEK0085052.1"/>
    <property type="molecule type" value="Genomic_DNA"/>
</dbReference>
<keyword evidence="3" id="KW-0975">Bacterial flagellum</keyword>
<dbReference type="InterPro" id="IPR046358">
    <property type="entry name" value="Flagellin_C"/>
</dbReference>
<keyword evidence="5" id="KW-0969">Cilium</keyword>
<organism evidence="5 6">
    <name type="scientific">Benzoatithermus flavus</name>
    <dbReference type="NCBI Taxonomy" id="3108223"/>
    <lineage>
        <taxon>Bacteria</taxon>
        <taxon>Pseudomonadati</taxon>
        <taxon>Pseudomonadota</taxon>
        <taxon>Alphaproteobacteria</taxon>
        <taxon>Geminicoccales</taxon>
        <taxon>Geminicoccaceae</taxon>
        <taxon>Benzoatithermus</taxon>
    </lineage>
</organism>
<keyword evidence="5" id="KW-0966">Cell projection</keyword>
<dbReference type="PANTHER" id="PTHR42792">
    <property type="entry name" value="FLAGELLIN"/>
    <property type="match status" value="1"/>
</dbReference>
<proteinExistence type="inferred from homology"/>
<evidence type="ECO:0000313" key="5">
    <source>
        <dbReference type="EMBL" id="MEK0085052.1"/>
    </source>
</evidence>
<feature type="domain" description="Flagellin C-terminal" evidence="4">
    <location>
        <begin position="216"/>
        <end position="298"/>
    </location>
</feature>
<dbReference type="Pfam" id="PF00700">
    <property type="entry name" value="Flagellin_C"/>
    <property type="match status" value="1"/>
</dbReference>
<dbReference type="Gene3D" id="1.20.1330.10">
    <property type="entry name" value="f41 fragment of flagellin, N-terminal domain"/>
    <property type="match status" value="1"/>
</dbReference>
<dbReference type="Proteomes" id="UP001375743">
    <property type="component" value="Unassembled WGS sequence"/>
</dbReference>
<evidence type="ECO:0000259" key="4">
    <source>
        <dbReference type="Pfam" id="PF00700"/>
    </source>
</evidence>
<accession>A0ABU8XYN7</accession>
<reference evidence="5 6" key="1">
    <citation type="submission" date="2024-01" db="EMBL/GenBank/DDBJ databases">
        <title>Multi-omics insights into the function and evolution of sodium benzoate biodegradation pathways in Benzoatithermus flavus gen. nov., sp. nov. from hot spring.</title>
        <authorList>
            <person name="Hu C.-J."/>
            <person name="Li W.-J."/>
        </authorList>
    </citation>
    <scope>NUCLEOTIDE SEQUENCE [LARGE SCALE GENOMIC DNA]</scope>
    <source>
        <strain evidence="5 6">SYSU G07066</strain>
    </source>
</reference>
<dbReference type="RefSeq" id="WP_418160899.1">
    <property type="nucleotide sequence ID" value="NZ_JBBLZC010000021.1"/>
</dbReference>
<evidence type="ECO:0000256" key="1">
    <source>
        <dbReference type="ARBA" id="ARBA00004365"/>
    </source>
</evidence>